<protein>
    <recommendedName>
        <fullName evidence="5">Glycine zipper domain-containing protein</fullName>
    </recommendedName>
</protein>
<feature type="region of interest" description="Disordered" evidence="1">
    <location>
        <begin position="120"/>
        <end position="142"/>
    </location>
</feature>
<dbReference type="AlphaFoldDB" id="A0A9U5CXI4"/>
<feature type="transmembrane region" description="Helical" evidence="2">
    <location>
        <begin position="66"/>
        <end position="86"/>
    </location>
</feature>
<keyword evidence="3" id="KW-1185">Reference proteome</keyword>
<proteinExistence type="predicted"/>
<feature type="region of interest" description="Disordered" evidence="1">
    <location>
        <begin position="178"/>
        <end position="205"/>
    </location>
</feature>
<evidence type="ECO:0008006" key="5">
    <source>
        <dbReference type="Google" id="ProtNLM"/>
    </source>
</evidence>
<evidence type="ECO:0000256" key="1">
    <source>
        <dbReference type="SAM" id="MobiDB-lite"/>
    </source>
</evidence>
<evidence type="ECO:0000313" key="4">
    <source>
        <dbReference type="RefSeq" id="WP_028312092.1"/>
    </source>
</evidence>
<keyword evidence="2" id="KW-0472">Membrane</keyword>
<organism evidence="3 4">
    <name type="scientific">Derxia gummosa DSM 723</name>
    <dbReference type="NCBI Taxonomy" id="1121388"/>
    <lineage>
        <taxon>Bacteria</taxon>
        <taxon>Pseudomonadati</taxon>
        <taxon>Pseudomonadota</taxon>
        <taxon>Betaproteobacteria</taxon>
        <taxon>Burkholderiales</taxon>
        <taxon>Alcaligenaceae</taxon>
        <taxon>Derxia</taxon>
    </lineage>
</organism>
<name>A0A9U5CXI4_9BURK</name>
<dbReference type="Proteomes" id="UP000675920">
    <property type="component" value="Unplaced"/>
</dbReference>
<keyword evidence="2" id="KW-1133">Transmembrane helix</keyword>
<evidence type="ECO:0000313" key="3">
    <source>
        <dbReference type="Proteomes" id="UP000675920"/>
    </source>
</evidence>
<dbReference type="RefSeq" id="WP_028312092.1">
    <property type="nucleotide sequence ID" value="NZ_AXWS01000014.1"/>
</dbReference>
<accession>A0A9U5CXI4</accession>
<feature type="transmembrane region" description="Helical" evidence="2">
    <location>
        <begin position="92"/>
        <end position="116"/>
    </location>
</feature>
<reference evidence="4" key="1">
    <citation type="submission" date="2025-08" db="UniProtKB">
        <authorList>
            <consortium name="RefSeq"/>
        </authorList>
    </citation>
    <scope>IDENTIFICATION</scope>
</reference>
<evidence type="ECO:0000256" key="2">
    <source>
        <dbReference type="SAM" id="Phobius"/>
    </source>
</evidence>
<keyword evidence="2" id="KW-0812">Transmembrane</keyword>
<sequence length="205" mass="20998">MASIIAGRFTDYPAAQRAEGVLLSRGLKHEDVCLYYVNPPGRHARTPIGGDHMSDAASHRTPRGSIAGVAVGAAIGAAVGVGIASGETLSTIPGALLVIVAALIGGLSGALGGALLRTREPTQPTQPRHPSSEKPSGAEQDPAVREPGVLLAAHVEDGAARQQVADLLRTVGARDVEQAQGDWRNGEWADFDAVRAPGQSTGSHA</sequence>